<keyword evidence="2" id="KW-1185">Reference proteome</keyword>
<reference evidence="1 2" key="1">
    <citation type="submission" date="2011-02" db="EMBL/GenBank/DDBJ databases">
        <title>The Genome Sequence of Sphaeroforma arctica JP610.</title>
        <authorList>
            <consortium name="The Broad Institute Genome Sequencing Platform"/>
            <person name="Russ C."/>
            <person name="Cuomo C."/>
            <person name="Young S.K."/>
            <person name="Zeng Q."/>
            <person name="Gargeya S."/>
            <person name="Alvarado L."/>
            <person name="Berlin A."/>
            <person name="Chapman S.B."/>
            <person name="Chen Z."/>
            <person name="Freedman E."/>
            <person name="Gellesch M."/>
            <person name="Goldberg J."/>
            <person name="Griggs A."/>
            <person name="Gujja S."/>
            <person name="Heilman E."/>
            <person name="Heiman D."/>
            <person name="Howarth C."/>
            <person name="Mehta T."/>
            <person name="Neiman D."/>
            <person name="Pearson M."/>
            <person name="Roberts A."/>
            <person name="Saif S."/>
            <person name="Shea T."/>
            <person name="Shenoy N."/>
            <person name="Sisk P."/>
            <person name="Stolte C."/>
            <person name="Sykes S."/>
            <person name="White J."/>
            <person name="Yandava C."/>
            <person name="Burger G."/>
            <person name="Gray M.W."/>
            <person name="Holland P.W.H."/>
            <person name="King N."/>
            <person name="Lang F.B.F."/>
            <person name="Roger A.J."/>
            <person name="Ruiz-Trillo I."/>
            <person name="Haas B."/>
            <person name="Nusbaum C."/>
            <person name="Birren B."/>
        </authorList>
    </citation>
    <scope>NUCLEOTIDE SEQUENCE [LARGE SCALE GENOMIC DNA]</scope>
    <source>
        <strain evidence="1 2">JP610</strain>
    </source>
</reference>
<proteinExistence type="predicted"/>
<dbReference type="GeneID" id="25914983"/>
<protein>
    <submittedName>
        <fullName evidence="1">Uncharacterized protein</fullName>
    </submittedName>
</protein>
<gene>
    <name evidence="1" type="ORF">SARC_14479</name>
</gene>
<accession>A0A0L0F8B5</accession>
<name>A0A0L0F8B5_9EUKA</name>
<feature type="non-terminal residue" evidence="1">
    <location>
        <position position="1"/>
    </location>
</feature>
<dbReference type="EMBL" id="KQ246277">
    <property type="protein sequence ID" value="KNC72959.1"/>
    <property type="molecule type" value="Genomic_DNA"/>
</dbReference>
<dbReference type="Proteomes" id="UP000054560">
    <property type="component" value="Unassembled WGS sequence"/>
</dbReference>
<dbReference type="RefSeq" id="XP_014146861.1">
    <property type="nucleotide sequence ID" value="XM_014291386.1"/>
</dbReference>
<dbReference type="AlphaFoldDB" id="A0A0L0F8B5"/>
<sequence length="62" mass="7023">HGLEVELEFRANTSGLHAVASKNNVPPTVRVEKSELFDITIRVTNITEDDLSNVRVRFVPYQ</sequence>
<evidence type="ECO:0000313" key="1">
    <source>
        <dbReference type="EMBL" id="KNC72959.1"/>
    </source>
</evidence>
<feature type="non-terminal residue" evidence="1">
    <location>
        <position position="62"/>
    </location>
</feature>
<organism evidence="1 2">
    <name type="scientific">Sphaeroforma arctica JP610</name>
    <dbReference type="NCBI Taxonomy" id="667725"/>
    <lineage>
        <taxon>Eukaryota</taxon>
        <taxon>Ichthyosporea</taxon>
        <taxon>Ichthyophonida</taxon>
        <taxon>Sphaeroforma</taxon>
    </lineage>
</organism>
<evidence type="ECO:0000313" key="2">
    <source>
        <dbReference type="Proteomes" id="UP000054560"/>
    </source>
</evidence>